<comment type="caution">
    <text evidence="2">The sequence shown here is derived from an EMBL/GenBank/DDBJ whole genome shotgun (WGS) entry which is preliminary data.</text>
</comment>
<feature type="domain" description="TfoX C-terminal" evidence="1">
    <location>
        <begin position="9"/>
        <end position="87"/>
    </location>
</feature>
<protein>
    <submittedName>
        <fullName evidence="2">Competence protein TfoX</fullName>
    </submittedName>
</protein>
<dbReference type="Pfam" id="PF04994">
    <property type="entry name" value="TfoX_C"/>
    <property type="match status" value="1"/>
</dbReference>
<organism evidence="2 3">
    <name type="scientific">Acetobacterium bakii</name>
    <dbReference type="NCBI Taxonomy" id="52689"/>
    <lineage>
        <taxon>Bacteria</taxon>
        <taxon>Bacillati</taxon>
        <taxon>Bacillota</taxon>
        <taxon>Clostridia</taxon>
        <taxon>Eubacteriales</taxon>
        <taxon>Eubacteriaceae</taxon>
        <taxon>Acetobacterium</taxon>
    </lineage>
</organism>
<accession>A0A0L6TYA5</accession>
<reference evidence="3" key="1">
    <citation type="submission" date="2015-07" db="EMBL/GenBank/DDBJ databases">
        <title>Draft genome sequence of Acetobacterium bakii DSM 8293, a potential psychrophilic chemical producer through syngas fermentation.</title>
        <authorList>
            <person name="Song Y."/>
            <person name="Hwang S."/>
            <person name="Cho B.-K."/>
        </authorList>
    </citation>
    <scope>NUCLEOTIDE SEQUENCE [LARGE SCALE GENOMIC DNA]</scope>
    <source>
        <strain evidence="3">DSM 8239</strain>
    </source>
</reference>
<evidence type="ECO:0000313" key="2">
    <source>
        <dbReference type="EMBL" id="KNZ40545.1"/>
    </source>
</evidence>
<dbReference type="InterPro" id="IPR007077">
    <property type="entry name" value="TfoX_C"/>
</dbReference>
<name>A0A0L6TYA5_9FIRM</name>
<proteinExistence type="predicted"/>
<dbReference type="Proteomes" id="UP000036873">
    <property type="component" value="Unassembled WGS sequence"/>
</dbReference>
<gene>
    <name evidence="2" type="ORF">AKG39_16935</name>
</gene>
<dbReference type="AlphaFoldDB" id="A0A0L6TYA5"/>
<dbReference type="PATRIC" id="fig|52689.4.peg.2937"/>
<dbReference type="Gene3D" id="1.10.150.20">
    <property type="entry name" value="5' to 3' exonuclease, C-terminal subdomain"/>
    <property type="match status" value="1"/>
</dbReference>
<keyword evidence="3" id="KW-1185">Reference proteome</keyword>
<evidence type="ECO:0000259" key="1">
    <source>
        <dbReference type="Pfam" id="PF04994"/>
    </source>
</evidence>
<dbReference type="STRING" id="52689.AKG39_16935"/>
<dbReference type="OrthoDB" id="9796798at2"/>
<dbReference type="RefSeq" id="WP_050741579.1">
    <property type="nucleotide sequence ID" value="NZ_LGYO01000052.1"/>
</dbReference>
<dbReference type="PANTHER" id="PTHR36121:SF1">
    <property type="entry name" value="PROTEIN SXY"/>
    <property type="match status" value="1"/>
</dbReference>
<dbReference type="PANTHER" id="PTHR36121">
    <property type="entry name" value="PROTEIN SXY"/>
    <property type="match status" value="1"/>
</dbReference>
<dbReference type="InterPro" id="IPR047525">
    <property type="entry name" value="TfoX-like"/>
</dbReference>
<dbReference type="EMBL" id="LGYO01000052">
    <property type="protein sequence ID" value="KNZ40545.1"/>
    <property type="molecule type" value="Genomic_DNA"/>
</dbReference>
<sequence length="92" mass="10449">MNENNPIENTELTSLPNIGKEMDRQLRAVGINTPAELVATGSREAWLRIRAIDASACYNRLCGLEGAIQGIRWHYLDNSLKKELKDFYEANR</sequence>
<evidence type="ECO:0000313" key="3">
    <source>
        <dbReference type="Proteomes" id="UP000036873"/>
    </source>
</evidence>